<protein>
    <recommendedName>
        <fullName evidence="1">DUF4435 domain-containing protein</fullName>
    </recommendedName>
</protein>
<feature type="domain" description="DUF4435" evidence="1">
    <location>
        <begin position="25"/>
        <end position="123"/>
    </location>
</feature>
<dbReference type="Proteomes" id="UP000181903">
    <property type="component" value="Chromosome I"/>
</dbReference>
<organism evidence="2 3">
    <name type="scientific">Pseudomonas poae</name>
    <dbReference type="NCBI Taxonomy" id="200451"/>
    <lineage>
        <taxon>Bacteria</taxon>
        <taxon>Pseudomonadati</taxon>
        <taxon>Pseudomonadota</taxon>
        <taxon>Gammaproteobacteria</taxon>
        <taxon>Pseudomonadales</taxon>
        <taxon>Pseudomonadaceae</taxon>
        <taxon>Pseudomonas</taxon>
    </lineage>
</organism>
<name>A0ABY0REB4_9PSED</name>
<dbReference type="RefSeq" id="WP_060549152.1">
    <property type="nucleotide sequence ID" value="NZ_JYLI01000009.1"/>
</dbReference>
<accession>A0ABY0REB4</accession>
<evidence type="ECO:0000259" key="1">
    <source>
        <dbReference type="Pfam" id="PF14491"/>
    </source>
</evidence>
<proteinExistence type="predicted"/>
<keyword evidence="3" id="KW-1185">Reference proteome</keyword>
<dbReference type="InterPro" id="IPR029492">
    <property type="entry name" value="DUF4435"/>
</dbReference>
<dbReference type="EMBL" id="LT629706">
    <property type="protein sequence ID" value="SDN83896.1"/>
    <property type="molecule type" value="Genomic_DNA"/>
</dbReference>
<reference evidence="2 3" key="1">
    <citation type="submission" date="2016-10" db="EMBL/GenBank/DDBJ databases">
        <authorList>
            <person name="Varghese N."/>
            <person name="Submissions S."/>
        </authorList>
    </citation>
    <scope>NUCLEOTIDE SEQUENCE [LARGE SCALE GENOMIC DNA]</scope>
    <source>
        <strain evidence="2 3">BS2776</strain>
    </source>
</reference>
<sequence>MSSEKPRPTVEELFETLKRTSLPTVLVEGKDDIIFYRYVEDNLKDLGVDMLPAGDKGIVLSLYEKIQANPISATVLFVVDKDLWVHAPPEEGRYGTKLITTNGYSIENDLYLDGALEGILTVEERARFESGLDRFIRWYALAVFRHFEGGVGRFRTHPQQVLGEPGFYEADLELKEGEKYPEDFYVRTRAEYAKLVRGKSLFALLLRELSAKKRPVKFSGKQLMVFGASRAGPNFLRIQSAIRDELIKRVSI</sequence>
<dbReference type="Pfam" id="PF14491">
    <property type="entry name" value="DUF4435"/>
    <property type="match status" value="1"/>
</dbReference>
<evidence type="ECO:0000313" key="2">
    <source>
        <dbReference type="EMBL" id="SDN83896.1"/>
    </source>
</evidence>
<evidence type="ECO:0000313" key="3">
    <source>
        <dbReference type="Proteomes" id="UP000181903"/>
    </source>
</evidence>
<gene>
    <name evidence="2" type="ORF">SAMN04490208_1642</name>
</gene>